<sequence length="645" mass="73047">MPNQVSRRIYDFLKDLPPFSFVKEEGALLQVAGRVEVQYQPIGSIIFRPGEPPRERFFLVKEGAVELFAVNEGEERLIERFGEGEVFGIRPLLAEDEYLFLARSAEETLLYAINTEGFRELLPNYPELSSYLATLMAGSTRSALQVKARQAPALIEKENLGGPDLLDLQTIHRAREPISCQASDRIITAAKLMSEHNIGSIIIVDKKERPVGIITDRDLRQKVATGIKSNQELVVEIMQSPVICIPPSITVADVQIEMMRHKINHVVQTEDGTDKTPLTGVISKHDLLVKQGNNPAILIREIARSQSATELRVLRERAERLLSLYLSREVSISFITTVMTQINDEIIRKCIKLSLARMQADGRGNPPALFDWLALGSQGRGEQLLRTDQDNALIFEDVPEARYPAVKDYFLQLSSYATEFLNDVGFAYCPGDMMASNPNWCLSVSKWQSQFSHWMHVNTPESMLHTSIFFDFRGVWGDGSLPAKLTAHIFSNLEKPSQRFLSSLALAALDNPSPLTFFRNFVVERSGEHKDQFDLKARAMRPLTDAARVLMLEARQGSVNNTFRRYELMAKLEPQNAELYQAAAEAYEVLIRLRATMGLRRNDSGRYLKPSELSRMQRLLLRNSFGPVKETQSLLETRFQLNFLR</sequence>
<dbReference type="Pfam" id="PF00571">
    <property type="entry name" value="CBS"/>
    <property type="match status" value="2"/>
</dbReference>
<dbReference type="Pfam" id="PF10335">
    <property type="entry name" value="DUF294_C"/>
    <property type="match status" value="1"/>
</dbReference>
<dbReference type="PANTHER" id="PTHR43080:SF2">
    <property type="entry name" value="CBS DOMAIN-CONTAINING PROTEIN"/>
    <property type="match status" value="1"/>
</dbReference>
<feature type="domain" description="CBS" evidence="4">
    <location>
        <begin position="171"/>
        <end position="229"/>
    </location>
</feature>
<evidence type="ECO:0000259" key="4">
    <source>
        <dbReference type="PROSITE" id="PS51371"/>
    </source>
</evidence>
<dbReference type="STRING" id="478744.SAMN05444359_11310"/>
<dbReference type="InterPro" id="IPR018821">
    <property type="entry name" value="DUF294_put_nucleoTrafse_sb-bd"/>
</dbReference>
<dbReference type="CDD" id="cd05401">
    <property type="entry name" value="NT_GlnE_GlnD_like"/>
    <property type="match status" value="1"/>
</dbReference>
<accession>A0A1H9HML5</accession>
<dbReference type="InParanoid" id="A0A1H9HML5"/>
<name>A0A1H9HML5_9BACT</name>
<feature type="domain" description="CBS" evidence="4">
    <location>
        <begin position="238"/>
        <end position="297"/>
    </location>
</feature>
<dbReference type="CDD" id="cd00038">
    <property type="entry name" value="CAP_ED"/>
    <property type="match status" value="1"/>
</dbReference>
<dbReference type="SMART" id="SM00116">
    <property type="entry name" value="CBS"/>
    <property type="match status" value="2"/>
</dbReference>
<dbReference type="Pfam" id="PF00027">
    <property type="entry name" value="cNMP_binding"/>
    <property type="match status" value="1"/>
</dbReference>
<dbReference type="Gene3D" id="3.10.580.10">
    <property type="entry name" value="CBS-domain"/>
    <property type="match status" value="1"/>
</dbReference>
<dbReference type="GO" id="GO:0008773">
    <property type="term" value="F:[protein-PII] uridylyltransferase activity"/>
    <property type="evidence" value="ECO:0007669"/>
    <property type="project" value="InterPro"/>
</dbReference>
<dbReference type="RefSeq" id="WP_090168975.1">
    <property type="nucleotide sequence ID" value="NZ_FOFB01000013.1"/>
</dbReference>
<dbReference type="Proteomes" id="UP000199021">
    <property type="component" value="Unassembled WGS sequence"/>
</dbReference>
<reference evidence="6" key="1">
    <citation type="submission" date="2016-10" db="EMBL/GenBank/DDBJ databases">
        <authorList>
            <person name="Varghese N."/>
            <person name="Submissions S."/>
        </authorList>
    </citation>
    <scope>NUCLEOTIDE SEQUENCE [LARGE SCALE GENOMIC DNA]</scope>
    <source>
        <strain evidence="6">DSM 24740</strain>
    </source>
</reference>
<dbReference type="InterPro" id="IPR000644">
    <property type="entry name" value="CBS_dom"/>
</dbReference>
<dbReference type="EMBL" id="FOFB01000013">
    <property type="protein sequence ID" value="SEQ63496.1"/>
    <property type="molecule type" value="Genomic_DNA"/>
</dbReference>
<keyword evidence="6" id="KW-1185">Reference proteome</keyword>
<dbReference type="PROSITE" id="PS51371">
    <property type="entry name" value="CBS"/>
    <property type="match status" value="2"/>
</dbReference>
<evidence type="ECO:0000313" key="6">
    <source>
        <dbReference type="Proteomes" id="UP000199021"/>
    </source>
</evidence>
<dbReference type="Gene3D" id="2.60.120.10">
    <property type="entry name" value="Jelly Rolls"/>
    <property type="match status" value="1"/>
</dbReference>
<dbReference type="InterPro" id="IPR046342">
    <property type="entry name" value="CBS_dom_sf"/>
</dbReference>
<dbReference type="SUPFAM" id="SSF51206">
    <property type="entry name" value="cAMP-binding domain-like"/>
    <property type="match status" value="1"/>
</dbReference>
<dbReference type="InterPro" id="IPR000595">
    <property type="entry name" value="cNMP-bd_dom"/>
</dbReference>
<feature type="domain" description="Cyclic nucleotide-binding" evidence="3">
    <location>
        <begin position="55"/>
        <end position="122"/>
    </location>
</feature>
<evidence type="ECO:0000313" key="5">
    <source>
        <dbReference type="EMBL" id="SEQ63496.1"/>
    </source>
</evidence>
<dbReference type="InterPro" id="IPR005105">
    <property type="entry name" value="GlnD_Uridyltrans_N"/>
</dbReference>
<protein>
    <submittedName>
        <fullName evidence="5">CBS domain-containing protein</fullName>
    </submittedName>
</protein>
<proteinExistence type="predicted"/>
<gene>
    <name evidence="5" type="ORF">SAMN05444359_11310</name>
</gene>
<dbReference type="InterPro" id="IPR051257">
    <property type="entry name" value="Diverse_CBS-Domain"/>
</dbReference>
<keyword evidence="1 2" id="KW-0129">CBS domain</keyword>
<dbReference type="Pfam" id="PF03445">
    <property type="entry name" value="DUF294"/>
    <property type="match status" value="1"/>
</dbReference>
<evidence type="ECO:0000256" key="1">
    <source>
        <dbReference type="ARBA" id="ARBA00023122"/>
    </source>
</evidence>
<dbReference type="OrthoDB" id="9810963at2"/>
<dbReference type="SMART" id="SM00100">
    <property type="entry name" value="cNMP"/>
    <property type="match status" value="1"/>
</dbReference>
<dbReference type="PROSITE" id="PS50042">
    <property type="entry name" value="CNMP_BINDING_3"/>
    <property type="match status" value="1"/>
</dbReference>
<dbReference type="AlphaFoldDB" id="A0A1H9HML5"/>
<dbReference type="InterPro" id="IPR018490">
    <property type="entry name" value="cNMP-bd_dom_sf"/>
</dbReference>
<dbReference type="PANTHER" id="PTHR43080">
    <property type="entry name" value="CBS DOMAIN-CONTAINING PROTEIN CBSX3, MITOCHONDRIAL"/>
    <property type="match status" value="1"/>
</dbReference>
<organism evidence="5 6">
    <name type="scientific">Neolewinella agarilytica</name>
    <dbReference type="NCBI Taxonomy" id="478744"/>
    <lineage>
        <taxon>Bacteria</taxon>
        <taxon>Pseudomonadati</taxon>
        <taxon>Bacteroidota</taxon>
        <taxon>Saprospiria</taxon>
        <taxon>Saprospirales</taxon>
        <taxon>Lewinellaceae</taxon>
        <taxon>Neolewinella</taxon>
    </lineage>
</organism>
<evidence type="ECO:0000259" key="3">
    <source>
        <dbReference type="PROSITE" id="PS50042"/>
    </source>
</evidence>
<dbReference type="InterPro" id="IPR014710">
    <property type="entry name" value="RmlC-like_jellyroll"/>
</dbReference>
<evidence type="ECO:0000256" key="2">
    <source>
        <dbReference type="PROSITE-ProRule" id="PRU00703"/>
    </source>
</evidence>
<dbReference type="SUPFAM" id="SSF54631">
    <property type="entry name" value="CBS-domain pair"/>
    <property type="match status" value="1"/>
</dbReference>